<dbReference type="PANTHER" id="PTHR43279">
    <property type="entry name" value="CATECHOL-2,3-DIOXYGENASE"/>
    <property type="match status" value="1"/>
</dbReference>
<proteinExistence type="predicted"/>
<dbReference type="EC" id="1.13.11.2" evidence="1"/>
<evidence type="ECO:0000313" key="2">
    <source>
        <dbReference type="Proteomes" id="UP001519271"/>
    </source>
</evidence>
<evidence type="ECO:0000313" key="1">
    <source>
        <dbReference type="EMBL" id="MBP1918302.1"/>
    </source>
</evidence>
<dbReference type="EMBL" id="JAGGKC010000004">
    <property type="protein sequence ID" value="MBP1918302.1"/>
    <property type="molecule type" value="Genomic_DNA"/>
</dbReference>
<dbReference type="SUPFAM" id="SSF54593">
    <property type="entry name" value="Glyoxalase/Bleomycin resistance protein/Dihydroxybiphenyl dioxygenase"/>
    <property type="match status" value="2"/>
</dbReference>
<accession>A0ABS4G1C3</accession>
<dbReference type="PANTHER" id="PTHR43279:SF1">
    <property type="entry name" value="CATECHOL-2,3-DIOXYGENASE"/>
    <property type="match status" value="1"/>
</dbReference>
<keyword evidence="2" id="KW-1185">Reference proteome</keyword>
<name>A0ABS4G1C3_9CLOT</name>
<gene>
    <name evidence="1" type="ORF">J2Z34_000774</name>
</gene>
<organism evidence="1 2">
    <name type="scientific">Youngiibacter multivorans</name>
    <dbReference type="NCBI Taxonomy" id="937251"/>
    <lineage>
        <taxon>Bacteria</taxon>
        <taxon>Bacillati</taxon>
        <taxon>Bacillota</taxon>
        <taxon>Clostridia</taxon>
        <taxon>Eubacteriales</taxon>
        <taxon>Clostridiaceae</taxon>
        <taxon>Youngiibacter</taxon>
    </lineage>
</organism>
<dbReference type="Proteomes" id="UP001519271">
    <property type="component" value="Unassembled WGS sequence"/>
</dbReference>
<dbReference type="InterPro" id="IPR029068">
    <property type="entry name" value="Glyas_Bleomycin-R_OHBP_Dase"/>
</dbReference>
<dbReference type="RefSeq" id="WP_209458541.1">
    <property type="nucleotide sequence ID" value="NZ_JAGGKC010000004.1"/>
</dbReference>
<protein>
    <submittedName>
        <fullName evidence="1">Catechol 2,3-dioxygenase</fullName>
        <ecNumber evidence="1">1.13.11.2</ecNumber>
    </submittedName>
</protein>
<comment type="caution">
    <text evidence="1">The sequence shown here is derived from an EMBL/GenBank/DDBJ whole genome shotgun (WGS) entry which is preliminary data.</text>
</comment>
<dbReference type="Gene3D" id="3.10.180.10">
    <property type="entry name" value="2,3-Dihydroxybiphenyl 1,2-Dioxygenase, domain 1"/>
    <property type="match status" value="2"/>
</dbReference>
<sequence length="265" mass="29927">MARTMEIGEVHINASNIVDLAAYYRTLGLSSERNGDTIELKAGKRTLIVLHETKASRRHEVGLYHFAIRLPSRRDLGDFIQNLIDRRISATGASDHKVSEAVYLSDPEGNGIEVYRDREESEWYDDGEITMTTEAMDLDGVLGERSYGPYQGMPDGTDIGHIHLHVLDLDASEKFYRDSFGIEKMMDVETAIFTSRDGYHHHIGMNTWLRGTPKEKEDGRPGLRGYVINLSDDAFDTLFKDSPEGHKELRDPNNILITVKRGISS</sequence>
<dbReference type="GO" id="GO:0018577">
    <property type="term" value="F:catechol 2,3-dioxygenase activity"/>
    <property type="evidence" value="ECO:0007669"/>
    <property type="project" value="UniProtKB-EC"/>
</dbReference>
<keyword evidence="1" id="KW-0560">Oxidoreductase</keyword>
<reference evidence="1 2" key="1">
    <citation type="submission" date="2021-03" db="EMBL/GenBank/DDBJ databases">
        <title>Genomic Encyclopedia of Type Strains, Phase IV (KMG-IV): sequencing the most valuable type-strain genomes for metagenomic binning, comparative biology and taxonomic classification.</title>
        <authorList>
            <person name="Goeker M."/>
        </authorList>
    </citation>
    <scope>NUCLEOTIDE SEQUENCE [LARGE SCALE GENOMIC DNA]</scope>
    <source>
        <strain evidence="1 2">DSM 6139</strain>
    </source>
</reference>